<dbReference type="CDD" id="cd11370">
    <property type="entry name" value="RNase_PH_RRP41"/>
    <property type="match status" value="1"/>
</dbReference>
<dbReference type="InterPro" id="IPR050080">
    <property type="entry name" value="RNase_PH"/>
</dbReference>
<accession>A0A9N8VBL7</accession>
<evidence type="ECO:0000256" key="3">
    <source>
        <dbReference type="ARBA" id="ARBA00006678"/>
    </source>
</evidence>
<evidence type="ECO:0000256" key="7">
    <source>
        <dbReference type="ARBA" id="ARBA00077929"/>
    </source>
</evidence>
<evidence type="ECO:0000256" key="1">
    <source>
        <dbReference type="ARBA" id="ARBA00004496"/>
    </source>
</evidence>
<evidence type="ECO:0000256" key="5">
    <source>
        <dbReference type="ARBA" id="ARBA00022835"/>
    </source>
</evidence>
<name>A0A9N8VBL7_9GLOM</name>
<sequence>MENLEKEGKIFPQFSSPTMSRQELLNPAGLRIDGRRVTELRKIKCKPSVLRQADGSAYIEQGNTKCLAAVYGPREPRLKSQIIHDKANINVELSYAPFSTSERKKRAKTDKRILEIASAVKQTFEPVILANLFPRSQIDIYLQILQFDGGTVQICINAATMALIDAGVPMRDYVCACTAGYFENEPVLDLNNTEESSDSPELTVAILPKSGKVTLLQMESRLQVEKFESVMNLATEGCKAIYKILDKSIRDNMKDAISNTIKFYCNVSTLLKEAEKLHYYDEADSESNDEESDEYQEFESENSICCSEQNYQPSSSQPNNSNISIITTLILIIGIFLGIFTLLRPNFSYWIACLSW</sequence>
<dbReference type="FunFam" id="3.30.230.70:FF:000004">
    <property type="entry name" value="Exosome complex component Rrp41"/>
    <property type="match status" value="1"/>
</dbReference>
<comment type="subunit">
    <text evidence="6">Component of the RNA exosome complex. Specifically part of the catalytically inactive RNA exosome core complex (Exo-9) which may associate with the catalytic subunits RRP6 and DIS3 in cytoplasmic- and nuclear-specific RNA exosome complex forms. Exo-9 is formed by a hexameric base ring of RNase PH domain-containing subunits and a cap ring consisting of CSL4, RRP4 and RRP40.</text>
</comment>
<evidence type="ECO:0000313" key="12">
    <source>
        <dbReference type="Proteomes" id="UP000789508"/>
    </source>
</evidence>
<dbReference type="Pfam" id="PF01138">
    <property type="entry name" value="RNase_PH"/>
    <property type="match status" value="1"/>
</dbReference>
<dbReference type="GO" id="GO:0016075">
    <property type="term" value="P:rRNA catabolic process"/>
    <property type="evidence" value="ECO:0007669"/>
    <property type="project" value="TreeGrafter"/>
</dbReference>
<dbReference type="SUPFAM" id="SSF54211">
    <property type="entry name" value="Ribosomal protein S5 domain 2-like"/>
    <property type="match status" value="1"/>
</dbReference>
<dbReference type="GO" id="GO:0003723">
    <property type="term" value="F:RNA binding"/>
    <property type="evidence" value="ECO:0007669"/>
    <property type="project" value="TreeGrafter"/>
</dbReference>
<dbReference type="InterPro" id="IPR001247">
    <property type="entry name" value="ExoRNase_PH_dom1"/>
</dbReference>
<organism evidence="11 12">
    <name type="scientific">Ambispora leptoticha</name>
    <dbReference type="NCBI Taxonomy" id="144679"/>
    <lineage>
        <taxon>Eukaryota</taxon>
        <taxon>Fungi</taxon>
        <taxon>Fungi incertae sedis</taxon>
        <taxon>Mucoromycota</taxon>
        <taxon>Glomeromycotina</taxon>
        <taxon>Glomeromycetes</taxon>
        <taxon>Archaeosporales</taxon>
        <taxon>Ambisporaceae</taxon>
        <taxon>Ambispora</taxon>
    </lineage>
</organism>
<dbReference type="PANTHER" id="PTHR11953">
    <property type="entry name" value="EXOSOME COMPLEX COMPONENT"/>
    <property type="match status" value="1"/>
</dbReference>
<dbReference type="GO" id="GO:0034475">
    <property type="term" value="P:U4 snRNA 3'-end processing"/>
    <property type="evidence" value="ECO:0007669"/>
    <property type="project" value="TreeGrafter"/>
</dbReference>
<evidence type="ECO:0000259" key="10">
    <source>
        <dbReference type="Pfam" id="PF03725"/>
    </source>
</evidence>
<comment type="subcellular location">
    <subcellularLocation>
        <location evidence="1">Cytoplasm</location>
    </subcellularLocation>
    <subcellularLocation>
        <location evidence="2">Nucleus</location>
        <location evidence="2">Nucleolus</location>
    </subcellularLocation>
</comment>
<comment type="similarity">
    <text evidence="3">Belongs to the RNase PH family.</text>
</comment>
<gene>
    <name evidence="11" type="ORF">ALEPTO_LOCUS938</name>
</gene>
<keyword evidence="8" id="KW-1133">Transmembrane helix</keyword>
<feature type="transmembrane region" description="Helical" evidence="8">
    <location>
        <begin position="323"/>
        <end position="343"/>
    </location>
</feature>
<dbReference type="InterPro" id="IPR027408">
    <property type="entry name" value="PNPase/RNase_PH_dom_sf"/>
</dbReference>
<dbReference type="Gene3D" id="3.30.230.70">
    <property type="entry name" value="GHMP Kinase, N-terminal domain"/>
    <property type="match status" value="1"/>
</dbReference>
<dbReference type="PANTHER" id="PTHR11953:SF0">
    <property type="entry name" value="EXOSOME COMPLEX COMPONENT RRP41"/>
    <property type="match status" value="1"/>
</dbReference>
<evidence type="ECO:0000256" key="4">
    <source>
        <dbReference type="ARBA" id="ARBA00022490"/>
    </source>
</evidence>
<evidence type="ECO:0000313" key="11">
    <source>
        <dbReference type="EMBL" id="CAG8449928.1"/>
    </source>
</evidence>
<dbReference type="InterPro" id="IPR036345">
    <property type="entry name" value="ExoRNase_PH_dom2_sf"/>
</dbReference>
<comment type="caution">
    <text evidence="11">The sequence shown here is derived from an EMBL/GenBank/DDBJ whole genome shotgun (WGS) entry which is preliminary data.</text>
</comment>
<feature type="domain" description="Exoribonuclease phosphorolytic" evidence="10">
    <location>
        <begin position="172"/>
        <end position="237"/>
    </location>
</feature>
<dbReference type="GO" id="GO:0071051">
    <property type="term" value="P:poly(A)-dependent snoRNA 3'-end processing"/>
    <property type="evidence" value="ECO:0007669"/>
    <property type="project" value="TreeGrafter"/>
</dbReference>
<proteinExistence type="inferred from homology"/>
<dbReference type="OrthoDB" id="437922at2759"/>
<dbReference type="GO" id="GO:0005730">
    <property type="term" value="C:nucleolus"/>
    <property type="evidence" value="ECO:0007669"/>
    <property type="project" value="UniProtKB-SubCell"/>
</dbReference>
<reference evidence="11" key="1">
    <citation type="submission" date="2021-06" db="EMBL/GenBank/DDBJ databases">
        <authorList>
            <person name="Kallberg Y."/>
            <person name="Tangrot J."/>
            <person name="Rosling A."/>
        </authorList>
    </citation>
    <scope>NUCLEOTIDE SEQUENCE</scope>
    <source>
        <strain evidence="11">FL130A</strain>
    </source>
</reference>
<dbReference type="EMBL" id="CAJVPS010000087">
    <property type="protein sequence ID" value="CAG8449928.1"/>
    <property type="molecule type" value="Genomic_DNA"/>
</dbReference>
<dbReference type="SUPFAM" id="SSF55666">
    <property type="entry name" value="Ribonuclease PH domain 2-like"/>
    <property type="match status" value="1"/>
</dbReference>
<feature type="domain" description="Exoribonuclease phosphorolytic" evidence="9">
    <location>
        <begin position="39"/>
        <end position="169"/>
    </location>
</feature>
<dbReference type="AlphaFoldDB" id="A0A9N8VBL7"/>
<dbReference type="InterPro" id="IPR015847">
    <property type="entry name" value="ExoRNase_PH_dom2"/>
</dbReference>
<keyword evidence="8" id="KW-0812">Transmembrane</keyword>
<keyword evidence="12" id="KW-1185">Reference proteome</keyword>
<dbReference type="GO" id="GO:0000176">
    <property type="term" value="C:nuclear exosome (RNase complex)"/>
    <property type="evidence" value="ECO:0007669"/>
    <property type="project" value="TreeGrafter"/>
</dbReference>
<keyword evidence="5" id="KW-0271">Exosome</keyword>
<dbReference type="GO" id="GO:0071028">
    <property type="term" value="P:nuclear mRNA surveillance"/>
    <property type="evidence" value="ECO:0007669"/>
    <property type="project" value="TreeGrafter"/>
</dbReference>
<protein>
    <recommendedName>
        <fullName evidence="7">Ribosomal RNA-processing protein 41</fullName>
    </recommendedName>
</protein>
<keyword evidence="4" id="KW-0963">Cytoplasm</keyword>
<dbReference type="Pfam" id="PF03725">
    <property type="entry name" value="RNase_PH_C"/>
    <property type="match status" value="1"/>
</dbReference>
<dbReference type="InterPro" id="IPR020568">
    <property type="entry name" value="Ribosomal_Su5_D2-typ_SF"/>
</dbReference>
<dbReference type="GO" id="GO:0000177">
    <property type="term" value="C:cytoplasmic exosome (RNase complex)"/>
    <property type="evidence" value="ECO:0007669"/>
    <property type="project" value="TreeGrafter"/>
</dbReference>
<keyword evidence="8" id="KW-0472">Membrane</keyword>
<evidence type="ECO:0000256" key="2">
    <source>
        <dbReference type="ARBA" id="ARBA00004604"/>
    </source>
</evidence>
<evidence type="ECO:0000256" key="6">
    <source>
        <dbReference type="ARBA" id="ARBA00063066"/>
    </source>
</evidence>
<evidence type="ECO:0000256" key="8">
    <source>
        <dbReference type="SAM" id="Phobius"/>
    </source>
</evidence>
<evidence type="ECO:0000259" key="9">
    <source>
        <dbReference type="Pfam" id="PF01138"/>
    </source>
</evidence>
<dbReference type="Proteomes" id="UP000789508">
    <property type="component" value="Unassembled WGS sequence"/>
</dbReference>